<comment type="catalytic activity">
    <reaction evidence="1">
        <text>ATP + protein L-histidine = ADP + protein N-phospho-L-histidine.</text>
        <dbReference type="EC" id="2.7.13.3"/>
    </reaction>
</comment>
<dbReference type="PROSITE" id="PS50110">
    <property type="entry name" value="RESPONSE_REGULATORY"/>
    <property type="match status" value="1"/>
</dbReference>
<dbReference type="SMART" id="SM00388">
    <property type="entry name" value="HisKA"/>
    <property type="match status" value="1"/>
</dbReference>
<organism evidence="9 10">
    <name type="scientific">Labrys miyagiensis</name>
    <dbReference type="NCBI Taxonomy" id="346912"/>
    <lineage>
        <taxon>Bacteria</taxon>
        <taxon>Pseudomonadati</taxon>
        <taxon>Pseudomonadota</taxon>
        <taxon>Alphaproteobacteria</taxon>
        <taxon>Hyphomicrobiales</taxon>
        <taxon>Xanthobacteraceae</taxon>
        <taxon>Labrys</taxon>
    </lineage>
</organism>
<keyword evidence="5 9" id="KW-0418">Kinase</keyword>
<keyword evidence="4" id="KW-0808">Transferase</keyword>
<dbReference type="Gene3D" id="1.10.287.130">
    <property type="match status" value="1"/>
</dbReference>
<evidence type="ECO:0000259" key="8">
    <source>
        <dbReference type="PROSITE" id="PS50110"/>
    </source>
</evidence>
<dbReference type="PANTHER" id="PTHR43047">
    <property type="entry name" value="TWO-COMPONENT HISTIDINE PROTEIN KINASE"/>
    <property type="match status" value="1"/>
</dbReference>
<feature type="domain" description="Response regulatory" evidence="8">
    <location>
        <begin position="462"/>
        <end position="577"/>
    </location>
</feature>
<dbReference type="GO" id="GO:0016301">
    <property type="term" value="F:kinase activity"/>
    <property type="evidence" value="ECO:0007669"/>
    <property type="project" value="UniProtKB-KW"/>
</dbReference>
<evidence type="ECO:0000256" key="3">
    <source>
        <dbReference type="ARBA" id="ARBA00022553"/>
    </source>
</evidence>
<dbReference type="Pfam" id="PF00072">
    <property type="entry name" value="Response_reg"/>
    <property type="match status" value="1"/>
</dbReference>
<comment type="caution">
    <text evidence="9">The sequence shown here is derived from an EMBL/GenBank/DDBJ whole genome shotgun (WGS) entry which is preliminary data.</text>
</comment>
<evidence type="ECO:0000256" key="6">
    <source>
        <dbReference type="PROSITE-ProRule" id="PRU00169"/>
    </source>
</evidence>
<sequence>MNWPIIAVAIEDESDVVAVRQRARRIAGLLGFESQDQTRIATAVSEIARNAHTYGGGGRAEFSLVNEQAGQSLMIRISDEGGGIEDLDSILEGRHTSQVGIGVGISGARRLVDAFEIKSNQNEGTSVILSKRLPRKAERVGQKALGIMARDLVSETPANPLHEVRDQNRELLLSLAAERARQDELGRLNSELQDTNRGVVALYAELDEQAEQLRRASELKSRFLSNMSHEFRTPLNSITALSRLLLDHVDGTLTEEQTRQVEFIRTSAASLTELVNDLLDIAKVEAGKTELRVVDFTVSDLFGGLRGALRPLRVGDEVDLVFEEPVGMPPIRADEGKVAQILRNFVSNALKFTERGEVRVSARMRDENTVLFAVQDTGLGIATEHHLTIFQEFSQLDNPLQGRIKGTGLGLPLSKKFADLLGGEVYVESALGEGSTFFLALPLGGKSIELAEASSPTNKTKRILVVDDDHTFRYVFRQLLADTGYEIAEAVDGAEGLELLTTLQPEVVFLDLYLPRRDGFSVLQDIRRIPAERKPVVIVVTSSVLGPVERARLAAADAVIPKEELSRKAVLSLLPGA</sequence>
<dbReference type="CDD" id="cd16922">
    <property type="entry name" value="HATPase_EvgS-ArcB-TorS-like"/>
    <property type="match status" value="1"/>
</dbReference>
<accession>A0ABQ6CTA1</accession>
<dbReference type="SUPFAM" id="SSF47384">
    <property type="entry name" value="Homodimeric domain of signal transducing histidine kinase"/>
    <property type="match status" value="1"/>
</dbReference>
<dbReference type="Gene3D" id="3.30.565.10">
    <property type="entry name" value="Histidine kinase-like ATPase, C-terminal domain"/>
    <property type="match status" value="2"/>
</dbReference>
<feature type="modified residue" description="4-aspartylphosphate" evidence="6">
    <location>
        <position position="511"/>
    </location>
</feature>
<dbReference type="SUPFAM" id="SSF55874">
    <property type="entry name" value="ATPase domain of HSP90 chaperone/DNA topoisomerase II/histidine kinase"/>
    <property type="match status" value="2"/>
</dbReference>
<dbReference type="EC" id="2.7.13.3" evidence="2"/>
<evidence type="ECO:0000259" key="7">
    <source>
        <dbReference type="PROSITE" id="PS50109"/>
    </source>
</evidence>
<dbReference type="InterPro" id="IPR001789">
    <property type="entry name" value="Sig_transdc_resp-reg_receiver"/>
</dbReference>
<dbReference type="CDD" id="cd00082">
    <property type="entry name" value="HisKA"/>
    <property type="match status" value="1"/>
</dbReference>
<evidence type="ECO:0000256" key="5">
    <source>
        <dbReference type="ARBA" id="ARBA00022777"/>
    </source>
</evidence>
<dbReference type="InterPro" id="IPR003594">
    <property type="entry name" value="HATPase_dom"/>
</dbReference>
<evidence type="ECO:0000313" key="9">
    <source>
        <dbReference type="EMBL" id="GLS22995.1"/>
    </source>
</evidence>
<evidence type="ECO:0000256" key="4">
    <source>
        <dbReference type="ARBA" id="ARBA00022679"/>
    </source>
</evidence>
<dbReference type="Proteomes" id="UP001156882">
    <property type="component" value="Unassembled WGS sequence"/>
</dbReference>
<dbReference type="EMBL" id="BSPC01000068">
    <property type="protein sequence ID" value="GLS22995.1"/>
    <property type="molecule type" value="Genomic_DNA"/>
</dbReference>
<dbReference type="InterPro" id="IPR004358">
    <property type="entry name" value="Sig_transdc_His_kin-like_C"/>
</dbReference>
<protein>
    <recommendedName>
        <fullName evidence="2">histidine kinase</fullName>
        <ecNumber evidence="2">2.7.13.3</ecNumber>
    </recommendedName>
</protein>
<dbReference type="InterPro" id="IPR036097">
    <property type="entry name" value="HisK_dim/P_sf"/>
</dbReference>
<keyword evidence="10" id="KW-1185">Reference proteome</keyword>
<dbReference type="Pfam" id="PF13581">
    <property type="entry name" value="HATPase_c_2"/>
    <property type="match status" value="1"/>
</dbReference>
<dbReference type="InterPro" id="IPR036890">
    <property type="entry name" value="HATPase_C_sf"/>
</dbReference>
<dbReference type="SMART" id="SM00387">
    <property type="entry name" value="HATPase_c"/>
    <property type="match status" value="2"/>
</dbReference>
<dbReference type="PROSITE" id="PS50109">
    <property type="entry name" value="HIS_KIN"/>
    <property type="match status" value="1"/>
</dbReference>
<gene>
    <name evidence="9" type="ORF">GCM10007874_60150</name>
</gene>
<name>A0ABQ6CTA1_9HYPH</name>
<dbReference type="PANTHER" id="PTHR43047:SF72">
    <property type="entry name" value="OSMOSENSING HISTIDINE PROTEIN KINASE SLN1"/>
    <property type="match status" value="1"/>
</dbReference>
<dbReference type="CDD" id="cd00156">
    <property type="entry name" value="REC"/>
    <property type="match status" value="1"/>
</dbReference>
<dbReference type="Pfam" id="PF00512">
    <property type="entry name" value="HisKA"/>
    <property type="match status" value="1"/>
</dbReference>
<dbReference type="SUPFAM" id="SSF52172">
    <property type="entry name" value="CheY-like"/>
    <property type="match status" value="1"/>
</dbReference>
<dbReference type="InterPro" id="IPR005467">
    <property type="entry name" value="His_kinase_dom"/>
</dbReference>
<evidence type="ECO:0000256" key="1">
    <source>
        <dbReference type="ARBA" id="ARBA00000085"/>
    </source>
</evidence>
<dbReference type="InterPro" id="IPR011006">
    <property type="entry name" value="CheY-like_superfamily"/>
</dbReference>
<dbReference type="RefSeq" id="WP_284315932.1">
    <property type="nucleotide sequence ID" value="NZ_BSPC01000068.1"/>
</dbReference>
<dbReference type="PRINTS" id="PR00344">
    <property type="entry name" value="BCTRLSENSOR"/>
</dbReference>
<feature type="domain" description="Histidine kinase" evidence="7">
    <location>
        <begin position="226"/>
        <end position="445"/>
    </location>
</feature>
<dbReference type="Gene3D" id="3.40.50.2300">
    <property type="match status" value="1"/>
</dbReference>
<evidence type="ECO:0000256" key="2">
    <source>
        <dbReference type="ARBA" id="ARBA00012438"/>
    </source>
</evidence>
<reference evidence="10" key="1">
    <citation type="journal article" date="2019" name="Int. J. Syst. Evol. Microbiol.">
        <title>The Global Catalogue of Microorganisms (GCM) 10K type strain sequencing project: providing services to taxonomists for standard genome sequencing and annotation.</title>
        <authorList>
            <consortium name="The Broad Institute Genomics Platform"/>
            <consortium name="The Broad Institute Genome Sequencing Center for Infectious Disease"/>
            <person name="Wu L."/>
            <person name="Ma J."/>
        </authorList>
    </citation>
    <scope>NUCLEOTIDE SEQUENCE [LARGE SCALE GENOMIC DNA]</scope>
    <source>
        <strain evidence="10">NBRC 101365</strain>
    </source>
</reference>
<keyword evidence="3 6" id="KW-0597">Phosphoprotein</keyword>
<dbReference type="SMART" id="SM00448">
    <property type="entry name" value="REC"/>
    <property type="match status" value="1"/>
</dbReference>
<dbReference type="InterPro" id="IPR003661">
    <property type="entry name" value="HisK_dim/P_dom"/>
</dbReference>
<dbReference type="Pfam" id="PF02518">
    <property type="entry name" value="HATPase_c"/>
    <property type="match status" value="1"/>
</dbReference>
<evidence type="ECO:0000313" key="10">
    <source>
        <dbReference type="Proteomes" id="UP001156882"/>
    </source>
</evidence>
<proteinExistence type="predicted"/>